<dbReference type="NCBIfam" id="NF008769">
    <property type="entry name" value="PRK11798.2-5"/>
    <property type="match status" value="1"/>
</dbReference>
<dbReference type="GO" id="GO:0008233">
    <property type="term" value="F:peptidase activity"/>
    <property type="evidence" value="ECO:0007669"/>
    <property type="project" value="UniProtKB-KW"/>
</dbReference>
<keyword evidence="2" id="KW-0645">Protease</keyword>
<dbReference type="Pfam" id="PF04386">
    <property type="entry name" value="SspB"/>
    <property type="match status" value="1"/>
</dbReference>
<organism evidence="2 3">
    <name type="scientific">Dentiradicibacter hellwigii</name>
    <dbReference type="NCBI Taxonomy" id="3149053"/>
    <lineage>
        <taxon>Bacteria</taxon>
        <taxon>Pseudomonadati</taxon>
        <taxon>Pseudomonadota</taxon>
        <taxon>Betaproteobacteria</taxon>
        <taxon>Rhodocyclales</taxon>
        <taxon>Rhodocyclaceae</taxon>
        <taxon>Dentiradicibacter</taxon>
    </lineage>
</organism>
<dbReference type="InterPro" id="IPR036760">
    <property type="entry name" value="SspB-like_sf"/>
</dbReference>
<dbReference type="PANTHER" id="PTHR37486">
    <property type="entry name" value="STRINGENT STARVATION PROTEIN B"/>
    <property type="match status" value="1"/>
</dbReference>
<feature type="region of interest" description="Disordered" evidence="1">
    <location>
        <begin position="101"/>
        <end position="163"/>
    </location>
</feature>
<sequence>MSLPSTRSYLIRALHEWCCDHGFTPYITVVADEWARVPREFVRDGHIVLNIDYEATNRLNIGNEDISFQARFGGVPRDILIPVGNVVAIYARENGHGMAFEYEKSSPAQNDAQETDQKMSLDRGSDAVAPKLTSHEGRNGDDGHDDDGAPLPPSGRPKLQRIK</sequence>
<dbReference type="EMBL" id="JBEUWX010000002">
    <property type="protein sequence ID" value="MFA9949435.1"/>
    <property type="molecule type" value="Genomic_DNA"/>
</dbReference>
<dbReference type="InterPro" id="IPR007481">
    <property type="entry name" value="SspB"/>
</dbReference>
<evidence type="ECO:0000313" key="3">
    <source>
        <dbReference type="Proteomes" id="UP001574673"/>
    </source>
</evidence>
<reference evidence="3" key="1">
    <citation type="submission" date="2024-06" db="EMBL/GenBank/DDBJ databases">
        <title>Radixoralia hellwigii gen. nov., sp nov., isolated from a root canal in the human oral cavity.</title>
        <authorList>
            <person name="Bartsch S."/>
            <person name="Wittmer A."/>
            <person name="Schulz A.-K."/>
            <person name="Neumann-Schaal M."/>
            <person name="Wolf J."/>
            <person name="Gronow S."/>
            <person name="Tennert C."/>
            <person name="Haecker G."/>
            <person name="Cieplik F."/>
            <person name="Al-Ahmad A."/>
        </authorList>
    </citation>
    <scope>NUCLEOTIDE SEQUENCE [LARGE SCALE GENOMIC DNA]</scope>
    <source>
        <strain evidence="3">Wk13</strain>
    </source>
</reference>
<evidence type="ECO:0000256" key="1">
    <source>
        <dbReference type="SAM" id="MobiDB-lite"/>
    </source>
</evidence>
<gene>
    <name evidence="2" type="ORF">ABCS64_03680</name>
</gene>
<dbReference type="Proteomes" id="UP001574673">
    <property type="component" value="Unassembled WGS sequence"/>
</dbReference>
<feature type="compositionally biased region" description="Basic and acidic residues" evidence="1">
    <location>
        <begin position="115"/>
        <end position="125"/>
    </location>
</feature>
<dbReference type="SUPFAM" id="SSF101738">
    <property type="entry name" value="SspB-like"/>
    <property type="match status" value="1"/>
</dbReference>
<dbReference type="RefSeq" id="WP_418890564.1">
    <property type="nucleotide sequence ID" value="NZ_JBEUWX010000002.1"/>
</dbReference>
<protein>
    <submittedName>
        <fullName evidence="2">ClpXP protease specificity-enhancing factor</fullName>
    </submittedName>
</protein>
<accession>A0ABV4UCT0</accession>
<dbReference type="GO" id="GO:0006508">
    <property type="term" value="P:proteolysis"/>
    <property type="evidence" value="ECO:0007669"/>
    <property type="project" value="UniProtKB-KW"/>
</dbReference>
<proteinExistence type="predicted"/>
<keyword evidence="2" id="KW-0378">Hydrolase</keyword>
<name>A0ABV4UCT0_9RHOO</name>
<dbReference type="PANTHER" id="PTHR37486:SF1">
    <property type="entry name" value="STRINGENT STARVATION PROTEIN B"/>
    <property type="match status" value="1"/>
</dbReference>
<evidence type="ECO:0000313" key="2">
    <source>
        <dbReference type="EMBL" id="MFA9949435.1"/>
    </source>
</evidence>
<dbReference type="Gene3D" id="2.30.30.220">
    <property type="entry name" value="SspB-like"/>
    <property type="match status" value="1"/>
</dbReference>
<comment type="caution">
    <text evidence="2">The sequence shown here is derived from an EMBL/GenBank/DDBJ whole genome shotgun (WGS) entry which is preliminary data.</text>
</comment>
<keyword evidence="3" id="KW-1185">Reference proteome</keyword>
<feature type="compositionally biased region" description="Basic and acidic residues" evidence="1">
    <location>
        <begin position="133"/>
        <end position="142"/>
    </location>
</feature>